<dbReference type="Proteomes" id="UP000320176">
    <property type="component" value="Unassembled WGS sequence"/>
</dbReference>
<feature type="domain" description="STAS" evidence="1">
    <location>
        <begin position="1"/>
        <end position="109"/>
    </location>
</feature>
<dbReference type="OrthoDB" id="283212at2"/>
<organism evidence="2 3">
    <name type="scientific">Stieleria varia</name>
    <dbReference type="NCBI Taxonomy" id="2528005"/>
    <lineage>
        <taxon>Bacteria</taxon>
        <taxon>Pseudomonadati</taxon>
        <taxon>Planctomycetota</taxon>
        <taxon>Planctomycetia</taxon>
        <taxon>Pirellulales</taxon>
        <taxon>Pirellulaceae</taxon>
        <taxon>Stieleria</taxon>
    </lineage>
</organism>
<dbReference type="InterPro" id="IPR036513">
    <property type="entry name" value="STAS_dom_sf"/>
</dbReference>
<protein>
    <submittedName>
        <fullName evidence="2">STAS domain protein</fullName>
    </submittedName>
</protein>
<reference evidence="2 3" key="1">
    <citation type="submission" date="2019-02" db="EMBL/GenBank/DDBJ databases">
        <title>Deep-cultivation of Planctomycetes and their phenomic and genomic characterization uncovers novel biology.</title>
        <authorList>
            <person name="Wiegand S."/>
            <person name="Jogler M."/>
            <person name="Boedeker C."/>
            <person name="Pinto D."/>
            <person name="Vollmers J."/>
            <person name="Rivas-Marin E."/>
            <person name="Kohn T."/>
            <person name="Peeters S.H."/>
            <person name="Heuer A."/>
            <person name="Rast P."/>
            <person name="Oberbeckmann S."/>
            <person name="Bunk B."/>
            <person name="Jeske O."/>
            <person name="Meyerdierks A."/>
            <person name="Storesund J.E."/>
            <person name="Kallscheuer N."/>
            <person name="Luecker S."/>
            <person name="Lage O.M."/>
            <person name="Pohl T."/>
            <person name="Merkel B.J."/>
            <person name="Hornburger P."/>
            <person name="Mueller R.-W."/>
            <person name="Bruemmer F."/>
            <person name="Labrenz M."/>
            <person name="Spormann A.M."/>
            <person name="Op Den Camp H."/>
            <person name="Overmann J."/>
            <person name="Amann R."/>
            <person name="Jetten M.S.M."/>
            <person name="Mascher T."/>
            <person name="Medema M.H."/>
            <person name="Devos D.P."/>
            <person name="Kaster A.-K."/>
            <person name="Ovreas L."/>
            <person name="Rohde M."/>
            <person name="Galperin M.Y."/>
            <person name="Jogler C."/>
        </authorList>
    </citation>
    <scope>NUCLEOTIDE SEQUENCE [LARGE SCALE GENOMIC DNA]</scope>
    <source>
        <strain evidence="2 3">Pla52n</strain>
    </source>
</reference>
<name>A0A5C6A299_9BACT</name>
<gene>
    <name evidence="2" type="ORF">Pla52n_58110</name>
</gene>
<proteinExistence type="predicted"/>
<evidence type="ECO:0000313" key="2">
    <source>
        <dbReference type="EMBL" id="TWT93982.1"/>
    </source>
</evidence>
<sequence length="110" mass="11634">MPLIERHGTITVLRPSGPVRCDTVSPLNEMVSSHLGGGVPLMVIDFSAAPLIDGAGLEWLLCLSENISRRGGCMRICGVNELCSDLLRITGVGDRIETLPDLTSALGSFA</sequence>
<dbReference type="Gene3D" id="3.30.750.24">
    <property type="entry name" value="STAS domain"/>
    <property type="match status" value="1"/>
</dbReference>
<accession>A0A5C6A299</accession>
<comment type="caution">
    <text evidence="2">The sequence shown here is derived from an EMBL/GenBank/DDBJ whole genome shotgun (WGS) entry which is preliminary data.</text>
</comment>
<keyword evidence="3" id="KW-1185">Reference proteome</keyword>
<dbReference type="SUPFAM" id="SSF52091">
    <property type="entry name" value="SpoIIaa-like"/>
    <property type="match status" value="1"/>
</dbReference>
<dbReference type="InterPro" id="IPR002645">
    <property type="entry name" value="STAS_dom"/>
</dbReference>
<dbReference type="Pfam" id="PF01740">
    <property type="entry name" value="STAS"/>
    <property type="match status" value="1"/>
</dbReference>
<dbReference type="RefSeq" id="WP_146522767.1">
    <property type="nucleotide sequence ID" value="NZ_CP151726.1"/>
</dbReference>
<dbReference type="GO" id="GO:0043856">
    <property type="term" value="F:anti-sigma factor antagonist activity"/>
    <property type="evidence" value="ECO:0007669"/>
    <property type="project" value="TreeGrafter"/>
</dbReference>
<evidence type="ECO:0000313" key="3">
    <source>
        <dbReference type="Proteomes" id="UP000320176"/>
    </source>
</evidence>
<dbReference type="AlphaFoldDB" id="A0A5C6A299"/>
<dbReference type="PROSITE" id="PS50801">
    <property type="entry name" value="STAS"/>
    <property type="match status" value="1"/>
</dbReference>
<dbReference type="EMBL" id="SJPN01000008">
    <property type="protein sequence ID" value="TWT93982.1"/>
    <property type="molecule type" value="Genomic_DNA"/>
</dbReference>
<dbReference type="PANTHER" id="PTHR33495">
    <property type="entry name" value="ANTI-SIGMA FACTOR ANTAGONIST TM_1081-RELATED-RELATED"/>
    <property type="match status" value="1"/>
</dbReference>
<evidence type="ECO:0000259" key="1">
    <source>
        <dbReference type="PROSITE" id="PS50801"/>
    </source>
</evidence>
<dbReference type="CDD" id="cd07043">
    <property type="entry name" value="STAS_anti-anti-sigma_factors"/>
    <property type="match status" value="1"/>
</dbReference>